<dbReference type="AlphaFoldDB" id="A0A371BIY1"/>
<dbReference type="GO" id="GO:0016787">
    <property type="term" value="F:hydrolase activity"/>
    <property type="evidence" value="ECO:0007669"/>
    <property type="project" value="UniProtKB-KW"/>
</dbReference>
<dbReference type="PANTHER" id="PTHR22935">
    <property type="entry name" value="PENICILLIN-BINDING PROTEIN"/>
    <property type="match status" value="1"/>
</dbReference>
<organism evidence="4 5">
    <name type="scientific">Sphingorhabdus pulchriflava</name>
    <dbReference type="NCBI Taxonomy" id="2292257"/>
    <lineage>
        <taxon>Bacteria</taxon>
        <taxon>Pseudomonadati</taxon>
        <taxon>Pseudomonadota</taxon>
        <taxon>Alphaproteobacteria</taxon>
        <taxon>Sphingomonadales</taxon>
        <taxon>Sphingomonadaceae</taxon>
        <taxon>Sphingorhabdus</taxon>
    </lineage>
</organism>
<gene>
    <name evidence="4" type="ORF">DXH95_09645</name>
</gene>
<comment type="caution">
    <text evidence="4">The sequence shown here is derived from an EMBL/GenBank/DDBJ whole genome shotgun (WGS) entry which is preliminary data.</text>
</comment>
<dbReference type="RefSeq" id="WP_115549118.1">
    <property type="nucleotide sequence ID" value="NZ_QRGP01000001.1"/>
</dbReference>
<evidence type="ECO:0000256" key="1">
    <source>
        <dbReference type="ARBA" id="ARBA00038473"/>
    </source>
</evidence>
<dbReference type="OrthoDB" id="5377981at2"/>
<dbReference type="SUPFAM" id="SSF56601">
    <property type="entry name" value="beta-lactamase/transpeptidase-like"/>
    <property type="match status" value="1"/>
</dbReference>
<proteinExistence type="inferred from homology"/>
<name>A0A371BIY1_9SPHN</name>
<feature type="signal peptide" evidence="2">
    <location>
        <begin position="1"/>
        <end position="24"/>
    </location>
</feature>
<dbReference type="Pfam" id="PF00144">
    <property type="entry name" value="Beta-lactamase"/>
    <property type="match status" value="1"/>
</dbReference>
<accession>A0A371BIY1</accession>
<evidence type="ECO:0000256" key="2">
    <source>
        <dbReference type="SAM" id="SignalP"/>
    </source>
</evidence>
<reference evidence="5" key="1">
    <citation type="submission" date="2018-08" db="EMBL/GenBank/DDBJ databases">
        <authorList>
            <person name="Kim S.-J."/>
            <person name="Jung G.-Y."/>
        </authorList>
    </citation>
    <scope>NUCLEOTIDE SEQUENCE [LARGE SCALE GENOMIC DNA]</scope>
    <source>
        <strain evidence="5">GY_G</strain>
    </source>
</reference>
<evidence type="ECO:0000259" key="3">
    <source>
        <dbReference type="Pfam" id="PF00144"/>
    </source>
</evidence>
<sequence length="656" mass="71238">MRRFLLRAAALLLATPLALQPTFAETLAVDTPAKTAAGAGFTAPEGWDLKQAGNLRQLSAPEGDTAIAIIEGLEAKDVSDAAAKAWATWRPERARPPKIILPRAPRDGWDERGVVSYETSPNEKLILEALALRKNDKWTVILLDAGEATLDKRGAAVNRVYGSLTAPGYSIENFAGKVAHKLDKARVDQLLDFTRTAMAQLQVPGVGIALIEDGKVIFEGGLGVKKVGSPEPVDAHSRFMVASNTKGMSTLMLATLVDEGKLKWDQPVTEVYPEFKLGSPETTKKVLVRHLVCACTGLPRKDFEWIFNTQRDTKPDTVFKLLGETEPTSGFGELFQYNNLITTAGGFIGGHIAYPEMDIGAAYDKAMRERVFKPLGMNETTLSFDEALKGNLASPHGLDIDGKVAVASHDLAYSIQPYRPAGGAWSSAHDMAKYAANELSKGLLPNGKRMVSESNLLERRKHGVSTGEGEYYGMGLFEYTKLGIPIVYHGGSMPGYKSNFFVFPDANVAAVILTNADDGNSMLRPFMRRLAELLYDGRPEAAASVKASADSIIAALAEERARLKIPPDPATIAKLAERYSSPELGTIKVVKVGDRVKFEFTDWSSMMATKKNDDGTTSLVTMDPSIGGLFFVVGEKDGKPVLTTRDSQHEYLFTSM</sequence>
<dbReference type="EMBL" id="QRGP01000001">
    <property type="protein sequence ID" value="RDV07574.1"/>
    <property type="molecule type" value="Genomic_DNA"/>
</dbReference>
<dbReference type="InterPro" id="IPR051478">
    <property type="entry name" value="Beta-lactamase-like_AB/R"/>
</dbReference>
<evidence type="ECO:0000313" key="5">
    <source>
        <dbReference type="Proteomes" id="UP000263833"/>
    </source>
</evidence>
<evidence type="ECO:0000313" key="4">
    <source>
        <dbReference type="EMBL" id="RDV07574.1"/>
    </source>
</evidence>
<comment type="similarity">
    <text evidence="1">Belongs to the beta-lactamase family.</text>
</comment>
<keyword evidence="5" id="KW-1185">Reference proteome</keyword>
<keyword evidence="4" id="KW-0378">Hydrolase</keyword>
<dbReference type="Gene3D" id="3.40.710.10">
    <property type="entry name" value="DD-peptidase/beta-lactamase superfamily"/>
    <property type="match status" value="1"/>
</dbReference>
<dbReference type="InterPro" id="IPR012338">
    <property type="entry name" value="Beta-lactam/transpept-like"/>
</dbReference>
<feature type="domain" description="Beta-lactamase-related" evidence="3">
    <location>
        <begin position="194"/>
        <end position="521"/>
    </location>
</feature>
<protein>
    <submittedName>
        <fullName evidence="4">Class A beta-lactamase-related serine hydrolase</fullName>
    </submittedName>
</protein>
<dbReference type="PANTHER" id="PTHR22935:SF95">
    <property type="entry name" value="BETA-LACTAMASE-LIKE 1-RELATED"/>
    <property type="match status" value="1"/>
</dbReference>
<feature type="chain" id="PRO_5016977077" evidence="2">
    <location>
        <begin position="25"/>
        <end position="656"/>
    </location>
</feature>
<keyword evidence="2" id="KW-0732">Signal</keyword>
<dbReference type="Proteomes" id="UP000263833">
    <property type="component" value="Unassembled WGS sequence"/>
</dbReference>
<dbReference type="InterPro" id="IPR001466">
    <property type="entry name" value="Beta-lactam-related"/>
</dbReference>